<protein>
    <submittedName>
        <fullName evidence="2">Uncharacterized protein</fullName>
    </submittedName>
</protein>
<evidence type="ECO:0000313" key="3">
    <source>
        <dbReference type="Proteomes" id="UP000642748"/>
    </source>
</evidence>
<organism evidence="2 3">
    <name type="scientific">Rugosimonospora africana</name>
    <dbReference type="NCBI Taxonomy" id="556532"/>
    <lineage>
        <taxon>Bacteria</taxon>
        <taxon>Bacillati</taxon>
        <taxon>Actinomycetota</taxon>
        <taxon>Actinomycetes</taxon>
        <taxon>Micromonosporales</taxon>
        <taxon>Micromonosporaceae</taxon>
        <taxon>Rugosimonospora</taxon>
    </lineage>
</organism>
<dbReference type="EMBL" id="BONZ01000015">
    <property type="protein sequence ID" value="GIH13668.1"/>
    <property type="molecule type" value="Genomic_DNA"/>
</dbReference>
<reference evidence="2" key="1">
    <citation type="submission" date="2021-01" db="EMBL/GenBank/DDBJ databases">
        <title>Whole genome shotgun sequence of Rugosimonospora africana NBRC 104875.</title>
        <authorList>
            <person name="Komaki H."/>
            <person name="Tamura T."/>
        </authorList>
    </citation>
    <scope>NUCLEOTIDE SEQUENCE</scope>
    <source>
        <strain evidence="2">NBRC 104875</strain>
    </source>
</reference>
<gene>
    <name evidence="2" type="ORF">Raf01_18400</name>
</gene>
<sequence>MVSAYYDAAGAGAKRSAGGDAMTRNGRTRRAVLGTVVGGATLAAAAGCGWLGGGGGSDAGARSKPSPLAPALAATLTLIDLYTATMAGQPSLTGKLDPLLADHRAHVTALNAAMAPASAAPTGPATGSPSAGAGVPPDPAEALAAVRAAEQAARDSAVRDCLAAQPRYASLLGSIAACRSCHLEVLV</sequence>
<evidence type="ECO:0000256" key="1">
    <source>
        <dbReference type="SAM" id="MobiDB-lite"/>
    </source>
</evidence>
<accession>A0A8J3QMF9</accession>
<proteinExistence type="predicted"/>
<feature type="region of interest" description="Disordered" evidence="1">
    <location>
        <begin position="117"/>
        <end position="138"/>
    </location>
</feature>
<keyword evidence="3" id="KW-1185">Reference proteome</keyword>
<dbReference type="Proteomes" id="UP000642748">
    <property type="component" value="Unassembled WGS sequence"/>
</dbReference>
<dbReference type="AlphaFoldDB" id="A0A8J3QMF9"/>
<comment type="caution">
    <text evidence="2">The sequence shown here is derived from an EMBL/GenBank/DDBJ whole genome shotgun (WGS) entry which is preliminary data.</text>
</comment>
<name>A0A8J3QMF9_9ACTN</name>
<evidence type="ECO:0000313" key="2">
    <source>
        <dbReference type="EMBL" id="GIH13668.1"/>
    </source>
</evidence>